<protein>
    <submittedName>
        <fullName evidence="2">Uncharacterized protein</fullName>
    </submittedName>
</protein>
<dbReference type="EMBL" id="BPLR01010494">
    <property type="protein sequence ID" value="GIY39677.1"/>
    <property type="molecule type" value="Genomic_DNA"/>
</dbReference>
<reference evidence="2 3" key="1">
    <citation type="submission" date="2021-06" db="EMBL/GenBank/DDBJ databases">
        <title>Caerostris extrusa draft genome.</title>
        <authorList>
            <person name="Kono N."/>
            <person name="Arakawa K."/>
        </authorList>
    </citation>
    <scope>NUCLEOTIDE SEQUENCE [LARGE SCALE GENOMIC DNA]</scope>
</reference>
<dbReference type="AlphaFoldDB" id="A0AAV4T479"/>
<name>A0AAV4T479_CAEEX</name>
<gene>
    <name evidence="2" type="ORF">CEXT_41831</name>
</gene>
<keyword evidence="1" id="KW-0812">Transmembrane</keyword>
<evidence type="ECO:0000313" key="2">
    <source>
        <dbReference type="EMBL" id="GIY39677.1"/>
    </source>
</evidence>
<proteinExistence type="predicted"/>
<evidence type="ECO:0000313" key="3">
    <source>
        <dbReference type="Proteomes" id="UP001054945"/>
    </source>
</evidence>
<accession>A0AAV4T479</accession>
<sequence>MHPKHTSHRTERLMNGILCYASASISHVLEGVETRPVAKSRSLTHTFAGFMCLAGKVKTSAVVLIVAIPRFLTLYIFILAMSFSSVFFSASLEVDVRKRRQIGIRGIECGLF</sequence>
<keyword evidence="1" id="KW-1133">Transmembrane helix</keyword>
<organism evidence="2 3">
    <name type="scientific">Caerostris extrusa</name>
    <name type="common">Bark spider</name>
    <name type="synonym">Caerostris bankana</name>
    <dbReference type="NCBI Taxonomy" id="172846"/>
    <lineage>
        <taxon>Eukaryota</taxon>
        <taxon>Metazoa</taxon>
        <taxon>Ecdysozoa</taxon>
        <taxon>Arthropoda</taxon>
        <taxon>Chelicerata</taxon>
        <taxon>Arachnida</taxon>
        <taxon>Araneae</taxon>
        <taxon>Araneomorphae</taxon>
        <taxon>Entelegynae</taxon>
        <taxon>Araneoidea</taxon>
        <taxon>Araneidae</taxon>
        <taxon>Caerostris</taxon>
    </lineage>
</organism>
<feature type="transmembrane region" description="Helical" evidence="1">
    <location>
        <begin position="74"/>
        <end position="92"/>
    </location>
</feature>
<keyword evidence="1" id="KW-0472">Membrane</keyword>
<keyword evidence="3" id="KW-1185">Reference proteome</keyword>
<comment type="caution">
    <text evidence="2">The sequence shown here is derived from an EMBL/GenBank/DDBJ whole genome shotgun (WGS) entry which is preliminary data.</text>
</comment>
<dbReference type="Proteomes" id="UP001054945">
    <property type="component" value="Unassembled WGS sequence"/>
</dbReference>
<feature type="transmembrane region" description="Helical" evidence="1">
    <location>
        <begin position="47"/>
        <end position="68"/>
    </location>
</feature>
<evidence type="ECO:0000256" key="1">
    <source>
        <dbReference type="SAM" id="Phobius"/>
    </source>
</evidence>